<dbReference type="GO" id="GO:0005975">
    <property type="term" value="P:carbohydrate metabolic process"/>
    <property type="evidence" value="ECO:0007669"/>
    <property type="project" value="InterPro"/>
</dbReference>
<dbReference type="InterPro" id="IPR008183">
    <property type="entry name" value="Aldose_1/G6P_1-epimerase"/>
</dbReference>
<organism evidence="1 2">
    <name type="scientific">Lacticaseibacillus pantheris DSM 15945 = JCM 12539 = NBRC 106106</name>
    <dbReference type="NCBI Taxonomy" id="1423783"/>
    <lineage>
        <taxon>Bacteria</taxon>
        <taxon>Bacillati</taxon>
        <taxon>Bacillota</taxon>
        <taxon>Bacilli</taxon>
        <taxon>Lactobacillales</taxon>
        <taxon>Lactobacillaceae</taxon>
        <taxon>Lacticaseibacillus</taxon>
    </lineage>
</organism>
<evidence type="ECO:0000313" key="1">
    <source>
        <dbReference type="EMBL" id="KRL87076.1"/>
    </source>
</evidence>
<dbReference type="Proteomes" id="UP000051922">
    <property type="component" value="Unassembled WGS sequence"/>
</dbReference>
<dbReference type="GO" id="GO:0016853">
    <property type="term" value="F:isomerase activity"/>
    <property type="evidence" value="ECO:0007669"/>
    <property type="project" value="InterPro"/>
</dbReference>
<evidence type="ECO:0000313" key="2">
    <source>
        <dbReference type="Proteomes" id="UP000051922"/>
    </source>
</evidence>
<accession>A0A0R1U393</accession>
<name>A0A0R1U393_9LACO</name>
<gene>
    <name evidence="1" type="ORF">FC50_GL000048</name>
</gene>
<dbReference type="CDD" id="cd09024">
    <property type="entry name" value="Aldose_epim_lacX"/>
    <property type="match status" value="1"/>
</dbReference>
<dbReference type="RefSeq" id="WP_054650725.1">
    <property type="nucleotide sequence ID" value="NZ_AZFJ01000032.1"/>
</dbReference>
<dbReference type="PANTHER" id="PTHR11122:SF13">
    <property type="entry name" value="GLUCOSE-6-PHOSPHATE 1-EPIMERASE"/>
    <property type="match status" value="1"/>
</dbReference>
<dbReference type="AlphaFoldDB" id="A0A0R1U393"/>
<dbReference type="InterPro" id="IPR014718">
    <property type="entry name" value="GH-type_carb-bd"/>
</dbReference>
<dbReference type="Gene3D" id="2.70.98.10">
    <property type="match status" value="1"/>
</dbReference>
<dbReference type="SUPFAM" id="SSF74650">
    <property type="entry name" value="Galactose mutarotase-like"/>
    <property type="match status" value="1"/>
</dbReference>
<dbReference type="InterPro" id="IPR011013">
    <property type="entry name" value="Gal_mutarotase_sf_dom"/>
</dbReference>
<dbReference type="STRING" id="1423783.FC50_GL000048"/>
<comment type="caution">
    <text evidence="1">The sequence shown here is derived from an EMBL/GenBank/DDBJ whole genome shotgun (WGS) entry which is preliminary data.</text>
</comment>
<protein>
    <submittedName>
        <fullName evidence="1">Galactose mutarotase enzyme, lacX protein</fullName>
    </submittedName>
</protein>
<reference evidence="1 2" key="1">
    <citation type="journal article" date="2015" name="Genome Announc.">
        <title>Expanding the biotechnology potential of lactobacilli through comparative genomics of 213 strains and associated genera.</title>
        <authorList>
            <person name="Sun Z."/>
            <person name="Harris H.M."/>
            <person name="McCann A."/>
            <person name="Guo C."/>
            <person name="Argimon S."/>
            <person name="Zhang W."/>
            <person name="Yang X."/>
            <person name="Jeffery I.B."/>
            <person name="Cooney J.C."/>
            <person name="Kagawa T.F."/>
            <person name="Liu W."/>
            <person name="Song Y."/>
            <person name="Salvetti E."/>
            <person name="Wrobel A."/>
            <person name="Rasinkangas P."/>
            <person name="Parkhill J."/>
            <person name="Rea M.C."/>
            <person name="O'Sullivan O."/>
            <person name="Ritari J."/>
            <person name="Douillard F.P."/>
            <person name="Paul Ross R."/>
            <person name="Yang R."/>
            <person name="Briner A.E."/>
            <person name="Felis G.E."/>
            <person name="de Vos W.M."/>
            <person name="Barrangou R."/>
            <person name="Klaenhammer T.R."/>
            <person name="Caufield P.W."/>
            <person name="Cui Y."/>
            <person name="Zhang H."/>
            <person name="O'Toole P.W."/>
        </authorList>
    </citation>
    <scope>NUCLEOTIDE SEQUENCE [LARGE SCALE GENOMIC DNA]</scope>
    <source>
        <strain evidence="1 2">DSM 15945</strain>
    </source>
</reference>
<dbReference type="Pfam" id="PF01263">
    <property type="entry name" value="Aldose_epim"/>
    <property type="match status" value="1"/>
</dbReference>
<dbReference type="GO" id="GO:0030246">
    <property type="term" value="F:carbohydrate binding"/>
    <property type="evidence" value="ECO:0007669"/>
    <property type="project" value="InterPro"/>
</dbReference>
<keyword evidence="2" id="KW-1185">Reference proteome</keyword>
<dbReference type="OrthoDB" id="9795355at2"/>
<proteinExistence type="predicted"/>
<dbReference type="PANTHER" id="PTHR11122">
    <property type="entry name" value="APOSPORY-ASSOCIATED PROTEIN C-RELATED"/>
    <property type="match status" value="1"/>
</dbReference>
<dbReference type="InterPro" id="IPR037481">
    <property type="entry name" value="LacX"/>
</dbReference>
<sequence>MITLSNAQFTATINPLGAELTTLTRRSNGREYIWSDTTGKFWGRHAPILFPAIGRSNDDHYLVDGQTFPMRQHGFARDFEFDDVQQSSDETVILTLHANAETKALYPFDFALSVTYTLTETGLQVQYHVTNASAHPMPFALGSHPGFALEQPLGHYTVTLTGANTPLTKFGIGPVPFRNGAVEPFAESDGAAIPLSHELLDDGLIIINAPEATSATLAANDGSYRVTINLADFPYLTLWSPEHKNAPFVCVEPFHGLPDVAGAPTDWYQKAGNTTVAPGGTSAFGYDLTLN</sequence>
<dbReference type="EMBL" id="AZFJ01000032">
    <property type="protein sequence ID" value="KRL87076.1"/>
    <property type="molecule type" value="Genomic_DNA"/>
</dbReference>
<dbReference type="PATRIC" id="fig|1423783.4.peg.54"/>